<protein>
    <submittedName>
        <fullName evidence="1">Uncharacterized protein</fullName>
    </submittedName>
</protein>
<reference evidence="2" key="1">
    <citation type="submission" date="2019-10" db="EMBL/GenBank/DDBJ databases">
        <title>Lacipirellula parvula gen. nov., sp. nov., representing a lineage of planctomycetes widespread in freshwater anoxic habitats, and description of the family Lacipirellulaceae.</title>
        <authorList>
            <person name="Dedysh S.N."/>
            <person name="Kulichevskaya I.S."/>
            <person name="Beletsky A.V."/>
            <person name="Rakitin A.L."/>
            <person name="Mardanov A.V."/>
            <person name="Ivanova A.A."/>
            <person name="Saltykova V.X."/>
            <person name="Rijpstra W.I.C."/>
            <person name="Sinninghe Damste J.S."/>
            <person name="Ravin N.V."/>
        </authorList>
    </citation>
    <scope>NUCLEOTIDE SEQUENCE [LARGE SCALE GENOMIC DNA]</scope>
    <source>
        <strain evidence="2">PX69</strain>
    </source>
</reference>
<accession>A0A5K7XEG5</accession>
<gene>
    <name evidence="1" type="ORF">PLANPX_4387</name>
</gene>
<dbReference type="AlphaFoldDB" id="A0A5K7XEG5"/>
<evidence type="ECO:0000313" key="2">
    <source>
        <dbReference type="Proteomes" id="UP000326837"/>
    </source>
</evidence>
<dbReference type="KEGG" id="lpav:PLANPX_4387"/>
<sequence>MTDQLRALKLAISLLALASVIRGTQPSNGATIDLSVTAALNLVSVVHPEVEMESPPHVLTSLEIPLPAVTLTGGDTLRVAVDFAGGQYFQRIAPPDGGFSVFYYGLSLQNDRPEGSVSIDVGNPGRRADWFDATGNLALQSQPSSFLYVNPSNNDLWRAELREEVASNFAEPTPQAGSKFVYEWTMPTQVPVHFIIPNPPAFGTRTFSNNSVKLLFRISSPFGTTPLPHAAVAVPEPAAWWLALAACGAWAAYCRGAVRRSALAPGSARG</sequence>
<organism evidence="1 2">
    <name type="scientific">Lacipirellula parvula</name>
    <dbReference type="NCBI Taxonomy" id="2650471"/>
    <lineage>
        <taxon>Bacteria</taxon>
        <taxon>Pseudomonadati</taxon>
        <taxon>Planctomycetota</taxon>
        <taxon>Planctomycetia</taxon>
        <taxon>Pirellulales</taxon>
        <taxon>Lacipirellulaceae</taxon>
        <taxon>Lacipirellula</taxon>
    </lineage>
</organism>
<dbReference type="Proteomes" id="UP000326837">
    <property type="component" value="Chromosome"/>
</dbReference>
<proteinExistence type="predicted"/>
<keyword evidence="2" id="KW-1185">Reference proteome</keyword>
<evidence type="ECO:0000313" key="1">
    <source>
        <dbReference type="EMBL" id="BBO34775.1"/>
    </source>
</evidence>
<dbReference type="RefSeq" id="WP_152100284.1">
    <property type="nucleotide sequence ID" value="NZ_AP021861.1"/>
</dbReference>
<dbReference type="EMBL" id="AP021861">
    <property type="protein sequence ID" value="BBO34775.1"/>
    <property type="molecule type" value="Genomic_DNA"/>
</dbReference>
<name>A0A5K7XEG5_9BACT</name>